<keyword evidence="5" id="KW-0418">Kinase</keyword>
<dbReference type="InterPro" id="IPR035965">
    <property type="entry name" value="PAS-like_dom_sf"/>
</dbReference>
<dbReference type="STRING" id="1678841.TBC1_121030"/>
<dbReference type="RefSeq" id="WP_062045406.1">
    <property type="nucleotide sequence ID" value="NZ_DF968183.1"/>
</dbReference>
<dbReference type="CDD" id="cd00075">
    <property type="entry name" value="HATPase"/>
    <property type="match status" value="1"/>
</dbReference>
<keyword evidence="6" id="KW-0902">Two-component regulatory system</keyword>
<dbReference type="SUPFAM" id="SSF55874">
    <property type="entry name" value="ATPase domain of HSP90 chaperone/DNA topoisomerase II/histidine kinase"/>
    <property type="match status" value="1"/>
</dbReference>
<feature type="domain" description="PAC" evidence="9">
    <location>
        <begin position="226"/>
        <end position="278"/>
    </location>
</feature>
<dbReference type="InterPro" id="IPR013767">
    <property type="entry name" value="PAS_fold"/>
</dbReference>
<feature type="domain" description="PAS" evidence="8">
    <location>
        <begin position="143"/>
        <end position="216"/>
    </location>
</feature>
<evidence type="ECO:0000256" key="2">
    <source>
        <dbReference type="ARBA" id="ARBA00012438"/>
    </source>
</evidence>
<evidence type="ECO:0000259" key="9">
    <source>
        <dbReference type="PROSITE" id="PS50113"/>
    </source>
</evidence>
<dbReference type="InterPro" id="IPR005467">
    <property type="entry name" value="His_kinase_dom"/>
</dbReference>
<dbReference type="SMART" id="SM00091">
    <property type="entry name" value="PAS"/>
    <property type="match status" value="1"/>
</dbReference>
<evidence type="ECO:0000313" key="10">
    <source>
        <dbReference type="EMBL" id="GAP45209.1"/>
    </source>
</evidence>
<dbReference type="EMBL" id="DF968183">
    <property type="protein sequence ID" value="GAP45209.1"/>
    <property type="molecule type" value="Genomic_DNA"/>
</dbReference>
<dbReference type="InterPro" id="IPR036890">
    <property type="entry name" value="HATPase_C_sf"/>
</dbReference>
<dbReference type="InterPro" id="IPR000014">
    <property type="entry name" value="PAS"/>
</dbReference>
<keyword evidence="11" id="KW-1185">Reference proteome</keyword>
<dbReference type="FunFam" id="3.30.565.10:FF:000006">
    <property type="entry name" value="Sensor histidine kinase WalK"/>
    <property type="match status" value="1"/>
</dbReference>
<protein>
    <recommendedName>
        <fullName evidence="2">histidine kinase</fullName>
        <ecNumber evidence="2">2.7.13.3</ecNumber>
    </recommendedName>
</protein>
<dbReference type="SMART" id="SM00387">
    <property type="entry name" value="HATPase_c"/>
    <property type="match status" value="1"/>
</dbReference>
<evidence type="ECO:0000256" key="1">
    <source>
        <dbReference type="ARBA" id="ARBA00000085"/>
    </source>
</evidence>
<dbReference type="Gene3D" id="3.30.450.20">
    <property type="entry name" value="PAS domain"/>
    <property type="match status" value="1"/>
</dbReference>
<keyword evidence="4" id="KW-0808">Transferase</keyword>
<dbReference type="InterPro" id="IPR036097">
    <property type="entry name" value="HisK_dim/P_sf"/>
</dbReference>
<dbReference type="PROSITE" id="PS50109">
    <property type="entry name" value="HIS_KIN"/>
    <property type="match status" value="1"/>
</dbReference>
<dbReference type="InterPro" id="IPR003594">
    <property type="entry name" value="HATPase_dom"/>
</dbReference>
<dbReference type="PRINTS" id="PR00344">
    <property type="entry name" value="BCTRLSENSOR"/>
</dbReference>
<name>A0A0S7C7B7_9BACT</name>
<organism evidence="10">
    <name type="scientific">Lentimicrobium saccharophilum</name>
    <dbReference type="NCBI Taxonomy" id="1678841"/>
    <lineage>
        <taxon>Bacteria</taxon>
        <taxon>Pseudomonadati</taxon>
        <taxon>Bacteroidota</taxon>
        <taxon>Bacteroidia</taxon>
        <taxon>Bacteroidales</taxon>
        <taxon>Lentimicrobiaceae</taxon>
        <taxon>Lentimicrobium</taxon>
    </lineage>
</organism>
<reference evidence="10" key="1">
    <citation type="journal article" date="2015" name="Genome Announc.">
        <title>Draft Genome Sequence of Bacteroidales Strain TBC1, a Novel Isolate from a Methanogenic Wastewater Treatment System.</title>
        <authorList>
            <person name="Tourlousse D.M."/>
            <person name="Matsuura N."/>
            <person name="Sun L."/>
            <person name="Toyonaga M."/>
            <person name="Kuroda K."/>
            <person name="Ohashi A."/>
            <person name="Cruz R."/>
            <person name="Yamaguchi T."/>
            <person name="Sekiguchi Y."/>
        </authorList>
    </citation>
    <scope>NUCLEOTIDE SEQUENCE [LARGE SCALE GENOMIC DNA]</scope>
    <source>
        <strain evidence="10">TBC1</strain>
    </source>
</reference>
<evidence type="ECO:0000256" key="6">
    <source>
        <dbReference type="ARBA" id="ARBA00023012"/>
    </source>
</evidence>
<evidence type="ECO:0000259" key="8">
    <source>
        <dbReference type="PROSITE" id="PS50112"/>
    </source>
</evidence>
<dbReference type="PANTHER" id="PTHR43711:SF26">
    <property type="entry name" value="SENSOR HISTIDINE KINASE RCSC"/>
    <property type="match status" value="1"/>
</dbReference>
<evidence type="ECO:0000256" key="4">
    <source>
        <dbReference type="ARBA" id="ARBA00022679"/>
    </source>
</evidence>
<dbReference type="SUPFAM" id="SSF47384">
    <property type="entry name" value="Homodimeric domain of signal transducing histidine kinase"/>
    <property type="match status" value="1"/>
</dbReference>
<feature type="domain" description="Histidine kinase" evidence="7">
    <location>
        <begin position="296"/>
        <end position="513"/>
    </location>
</feature>
<dbReference type="GO" id="GO:0006355">
    <property type="term" value="P:regulation of DNA-templated transcription"/>
    <property type="evidence" value="ECO:0007669"/>
    <property type="project" value="InterPro"/>
</dbReference>
<dbReference type="InterPro" id="IPR000700">
    <property type="entry name" value="PAS-assoc_C"/>
</dbReference>
<comment type="catalytic activity">
    <reaction evidence="1">
        <text>ATP + protein L-histidine = ADP + protein N-phospho-L-histidine.</text>
        <dbReference type="EC" id="2.7.13.3"/>
    </reaction>
</comment>
<evidence type="ECO:0000256" key="3">
    <source>
        <dbReference type="ARBA" id="ARBA00022553"/>
    </source>
</evidence>
<dbReference type="SMART" id="SM00388">
    <property type="entry name" value="HisKA"/>
    <property type="match status" value="1"/>
</dbReference>
<dbReference type="Gene3D" id="3.30.565.10">
    <property type="entry name" value="Histidine kinase-like ATPase, C-terminal domain"/>
    <property type="match status" value="1"/>
</dbReference>
<dbReference type="EC" id="2.7.13.3" evidence="2"/>
<evidence type="ECO:0000259" key="7">
    <source>
        <dbReference type="PROSITE" id="PS50109"/>
    </source>
</evidence>
<keyword evidence="3" id="KW-0597">Phosphoprotein</keyword>
<evidence type="ECO:0000313" key="11">
    <source>
        <dbReference type="Proteomes" id="UP000053091"/>
    </source>
</evidence>
<dbReference type="PROSITE" id="PS50113">
    <property type="entry name" value="PAC"/>
    <property type="match status" value="1"/>
</dbReference>
<dbReference type="PROSITE" id="PS50112">
    <property type="entry name" value="PAS"/>
    <property type="match status" value="1"/>
</dbReference>
<dbReference type="Proteomes" id="UP000053091">
    <property type="component" value="Unassembled WGS sequence"/>
</dbReference>
<dbReference type="GO" id="GO:0000155">
    <property type="term" value="F:phosphorelay sensor kinase activity"/>
    <property type="evidence" value="ECO:0007669"/>
    <property type="project" value="InterPro"/>
</dbReference>
<dbReference type="InterPro" id="IPR001610">
    <property type="entry name" value="PAC"/>
</dbReference>
<dbReference type="CDD" id="cd00130">
    <property type="entry name" value="PAS"/>
    <property type="match status" value="1"/>
</dbReference>
<dbReference type="InterPro" id="IPR003661">
    <property type="entry name" value="HisK_dim/P_dom"/>
</dbReference>
<dbReference type="AlphaFoldDB" id="A0A0S7C7B7"/>
<gene>
    <name evidence="10" type="ORF">TBC1_121030</name>
</gene>
<dbReference type="InterPro" id="IPR004358">
    <property type="entry name" value="Sig_transdc_His_kin-like_C"/>
</dbReference>
<dbReference type="Pfam" id="PF02518">
    <property type="entry name" value="HATPase_c"/>
    <property type="match status" value="1"/>
</dbReference>
<dbReference type="PANTHER" id="PTHR43711">
    <property type="entry name" value="TWO-COMPONENT HISTIDINE KINASE"/>
    <property type="match status" value="1"/>
</dbReference>
<proteinExistence type="predicted"/>
<dbReference type="CDD" id="cd00082">
    <property type="entry name" value="HisKA"/>
    <property type="match status" value="1"/>
</dbReference>
<accession>A0A0S7C7B7</accession>
<dbReference type="NCBIfam" id="TIGR00229">
    <property type="entry name" value="sensory_box"/>
    <property type="match status" value="1"/>
</dbReference>
<dbReference type="InterPro" id="IPR050736">
    <property type="entry name" value="Sensor_HK_Regulatory"/>
</dbReference>
<dbReference type="Gene3D" id="1.10.287.130">
    <property type="match status" value="1"/>
</dbReference>
<dbReference type="SMART" id="SM00086">
    <property type="entry name" value="PAC"/>
    <property type="match status" value="1"/>
</dbReference>
<dbReference type="Pfam" id="PF00989">
    <property type="entry name" value="PAS"/>
    <property type="match status" value="1"/>
</dbReference>
<dbReference type="SUPFAM" id="SSF55785">
    <property type="entry name" value="PYP-like sensor domain (PAS domain)"/>
    <property type="match status" value="1"/>
</dbReference>
<sequence length="515" mass="57567">MKTPPDIENLRPQFTPENQRALISEIQDSGLLTCYTGKDGSPLGFYFNGAALEGGLADCLRQLPAPWQAAMDYLINEDFYKRNLDAIRQKRLEEAVEVVARQENTSLFLVSRFPLSPGSETGLLVTIRDISGISESRLKLSGSDVLFDLVADNMSDVFCVVSTSGKVTFLSPSIRALTGYAVEELLSRPLSGIVSPDSIEIVNRIWEEYQPLFAAGKISKSEIRPVCFEVKFIRKDNSVRWAEVSSSPFIDADNNIQGVHGMIRDITDRKTRQEAMSTSLQHEIELSQVKSRYISTVSHEFRTPLSIIYSNLQLLEKYRFELDEETIHDAFELSRMAVKSLLRVLDKVTIIDASGKGKLDFKPSLCKVHELCQAVVDEMNEMELVPNRIDLTIADGVDTAFIDENLFRHIFINLLQNALNYSDKKQNVSFSVYPGEKGYINFKVADKGIGVPPQDMQFIFDPFYRASNSRHAKGSGLGLAVVKACLQLHNGEIFVESDPVKGSIFTVVIPVGNTE</sequence>
<dbReference type="Pfam" id="PF00512">
    <property type="entry name" value="HisKA"/>
    <property type="match status" value="1"/>
</dbReference>
<dbReference type="OrthoDB" id="9781208at2"/>
<evidence type="ECO:0000256" key="5">
    <source>
        <dbReference type="ARBA" id="ARBA00022777"/>
    </source>
</evidence>